<proteinExistence type="predicted"/>
<comment type="caution">
    <text evidence="4">The sequence shown here is derived from an EMBL/GenBank/DDBJ whole genome shotgun (WGS) entry which is preliminary data.</text>
</comment>
<dbReference type="Pfam" id="PF14244">
    <property type="entry name" value="Retrotran_gag_3"/>
    <property type="match status" value="1"/>
</dbReference>
<dbReference type="PANTHER" id="PTHR37610">
    <property type="entry name" value="CCHC-TYPE DOMAIN-CONTAINING PROTEIN"/>
    <property type="match status" value="1"/>
</dbReference>
<feature type="region of interest" description="Disordered" evidence="1">
    <location>
        <begin position="1"/>
        <end position="22"/>
    </location>
</feature>
<organism evidence="4 5">
    <name type="scientific">Xanthoceras sorbifolium</name>
    <dbReference type="NCBI Taxonomy" id="99658"/>
    <lineage>
        <taxon>Eukaryota</taxon>
        <taxon>Viridiplantae</taxon>
        <taxon>Streptophyta</taxon>
        <taxon>Embryophyta</taxon>
        <taxon>Tracheophyta</taxon>
        <taxon>Spermatophyta</taxon>
        <taxon>Magnoliopsida</taxon>
        <taxon>eudicotyledons</taxon>
        <taxon>Gunneridae</taxon>
        <taxon>Pentapetalae</taxon>
        <taxon>rosids</taxon>
        <taxon>malvids</taxon>
        <taxon>Sapindales</taxon>
        <taxon>Sapindaceae</taxon>
        <taxon>Xanthoceroideae</taxon>
        <taxon>Xanthoceras</taxon>
    </lineage>
</organism>
<evidence type="ECO:0000256" key="1">
    <source>
        <dbReference type="SAM" id="MobiDB-lite"/>
    </source>
</evidence>
<gene>
    <name evidence="4" type="ORF">JRO89_XS01G0175800</name>
</gene>
<dbReference type="PANTHER" id="PTHR37610:SF6">
    <property type="entry name" value="GAG-POLYPEPTIDE OF LTR COPIA-TYPE-RELATED"/>
    <property type="match status" value="1"/>
</dbReference>
<feature type="transmembrane region" description="Helical" evidence="2">
    <location>
        <begin position="37"/>
        <end position="57"/>
    </location>
</feature>
<evidence type="ECO:0000259" key="3">
    <source>
        <dbReference type="Pfam" id="PF14244"/>
    </source>
</evidence>
<reference evidence="4 5" key="1">
    <citation type="submission" date="2021-02" db="EMBL/GenBank/DDBJ databases">
        <title>Plant Genome Project.</title>
        <authorList>
            <person name="Zhang R.-G."/>
        </authorList>
    </citation>
    <scope>NUCLEOTIDE SEQUENCE [LARGE SCALE GENOMIC DNA]</scope>
    <source>
        <tissue evidence="4">Leaves</tissue>
    </source>
</reference>
<feature type="domain" description="Retrotransposon Copia-like N-terminal" evidence="3">
    <location>
        <begin position="57"/>
        <end position="90"/>
    </location>
</feature>
<dbReference type="InterPro" id="IPR029472">
    <property type="entry name" value="Copia-like_N"/>
</dbReference>
<evidence type="ECO:0000313" key="5">
    <source>
        <dbReference type="Proteomes" id="UP000827721"/>
    </source>
</evidence>
<sequence length="288" mass="32413">MARRGGQHNNNTNRFGPITPPHDCDPHPRVQYTMDDLTVHIFFAMETILVWFLFPIFNGSNYNTWRRSMLIALNAKNKLDFVDGSLSQPSATNLLFGICSRCNSLVISWLLNLVDREIGDSLLYMDSAHAVWTDLYDRFHWSNAPRVFQIKQRLLEQQRALESNLSSISSFPESMVFSAISSTSFVVAISSQSMKRNDSPICSHCGIMGYIVDRCYKLHRYPPGYKPMGKAQQQQQSSLQSSNKTCVSSSTAVPSSFAMTTTASSSSSDHLTTDQCQQLIAYLSTQLH</sequence>
<keyword evidence="2" id="KW-1133">Transmembrane helix</keyword>
<feature type="compositionally biased region" description="Low complexity" evidence="1">
    <location>
        <begin position="232"/>
        <end position="242"/>
    </location>
</feature>
<keyword evidence="2" id="KW-0472">Membrane</keyword>
<feature type="region of interest" description="Disordered" evidence="1">
    <location>
        <begin position="226"/>
        <end position="247"/>
    </location>
</feature>
<accession>A0ABQ8IJP1</accession>
<name>A0ABQ8IJP1_9ROSI</name>
<dbReference type="Proteomes" id="UP000827721">
    <property type="component" value="Unassembled WGS sequence"/>
</dbReference>
<evidence type="ECO:0000313" key="4">
    <source>
        <dbReference type="EMBL" id="KAH7576919.1"/>
    </source>
</evidence>
<keyword evidence="5" id="KW-1185">Reference proteome</keyword>
<dbReference type="EMBL" id="JAFEMO010000001">
    <property type="protein sequence ID" value="KAH7576919.1"/>
    <property type="molecule type" value="Genomic_DNA"/>
</dbReference>
<protein>
    <recommendedName>
        <fullName evidence="3">Retrotransposon Copia-like N-terminal domain-containing protein</fullName>
    </recommendedName>
</protein>
<evidence type="ECO:0000256" key="2">
    <source>
        <dbReference type="SAM" id="Phobius"/>
    </source>
</evidence>
<keyword evidence="2" id="KW-0812">Transmembrane</keyword>